<organism evidence="2 3">
    <name type="scientific">Dactylosporangium vinaceum</name>
    <dbReference type="NCBI Taxonomy" id="53362"/>
    <lineage>
        <taxon>Bacteria</taxon>
        <taxon>Bacillati</taxon>
        <taxon>Actinomycetota</taxon>
        <taxon>Actinomycetes</taxon>
        <taxon>Micromonosporales</taxon>
        <taxon>Micromonosporaceae</taxon>
        <taxon>Dactylosporangium</taxon>
    </lineage>
</organism>
<dbReference type="SUPFAM" id="SSF88874">
    <property type="entry name" value="Receptor-binding domain of short tail fibre protein gp12"/>
    <property type="match status" value="1"/>
</dbReference>
<feature type="domain" description="Phage tail collar" evidence="1">
    <location>
        <begin position="7"/>
        <end position="63"/>
    </location>
</feature>
<comment type="caution">
    <text evidence="2">The sequence shown here is derived from an EMBL/GenBank/DDBJ whole genome shotgun (WGS) entry which is preliminary data.</text>
</comment>
<proteinExistence type="predicted"/>
<gene>
    <name evidence="2" type="ORF">ACFFTR_41675</name>
</gene>
<dbReference type="CDD" id="cd22641">
    <property type="entry name" value="C24-like"/>
    <property type="match status" value="1"/>
</dbReference>
<evidence type="ECO:0000259" key="1">
    <source>
        <dbReference type="Pfam" id="PF07484"/>
    </source>
</evidence>
<dbReference type="Pfam" id="PF07484">
    <property type="entry name" value="Collar"/>
    <property type="match status" value="1"/>
</dbReference>
<keyword evidence="3" id="KW-1185">Reference proteome</keyword>
<accession>A0ABV5ML97</accession>
<dbReference type="Proteomes" id="UP001589608">
    <property type="component" value="Unassembled WGS sequence"/>
</dbReference>
<dbReference type="RefSeq" id="WP_223094742.1">
    <property type="nucleotide sequence ID" value="NZ_CP061913.1"/>
</dbReference>
<evidence type="ECO:0000313" key="3">
    <source>
        <dbReference type="Proteomes" id="UP001589608"/>
    </source>
</evidence>
<name>A0ABV5ML97_9ACTN</name>
<evidence type="ECO:0000313" key="2">
    <source>
        <dbReference type="EMBL" id="MFB9449629.1"/>
    </source>
</evidence>
<protein>
    <submittedName>
        <fullName evidence="2">Phage tail protein</fullName>
    </submittedName>
</protein>
<sequence length="173" mass="17516">MSNPYIGEIRMFAGTFAPAGWVDCNGRLLPISGNEALFSLLGTAYGGDGQSTFGVPDLRGRTPMHMGAGPGLSARTIGESGGAETVTLTVSALPAHGHQPAAAAASGTADSPAGGYWATMPDTPYAAAPVSRVPMHGSALTPAGAGQPHENRPPYQAIRFILSLNGIFPSPSA</sequence>
<dbReference type="InterPro" id="IPR037053">
    <property type="entry name" value="Phage_tail_collar_dom_sf"/>
</dbReference>
<reference evidence="2 3" key="1">
    <citation type="submission" date="2024-09" db="EMBL/GenBank/DDBJ databases">
        <authorList>
            <person name="Sun Q."/>
            <person name="Mori K."/>
        </authorList>
    </citation>
    <scope>NUCLEOTIDE SEQUENCE [LARGE SCALE GENOMIC DNA]</scope>
    <source>
        <strain evidence="2 3">JCM 3307</strain>
    </source>
</reference>
<dbReference type="EMBL" id="JBHMCA010000067">
    <property type="protein sequence ID" value="MFB9449629.1"/>
    <property type="molecule type" value="Genomic_DNA"/>
</dbReference>
<dbReference type="InterPro" id="IPR011083">
    <property type="entry name" value="Phage_tail_collar_dom"/>
</dbReference>
<dbReference type="Gene3D" id="3.90.1340.10">
    <property type="entry name" value="Phage tail collar domain"/>
    <property type="match status" value="1"/>
</dbReference>